<evidence type="ECO:0000256" key="1">
    <source>
        <dbReference type="SAM" id="MobiDB-lite"/>
    </source>
</evidence>
<dbReference type="InterPro" id="IPR021005">
    <property type="entry name" value="Znf_CGNR"/>
</dbReference>
<feature type="compositionally biased region" description="Basic residues" evidence="1">
    <location>
        <begin position="177"/>
        <end position="188"/>
    </location>
</feature>
<dbReference type="Pfam" id="PF07336">
    <property type="entry name" value="ABATE"/>
    <property type="match status" value="1"/>
</dbReference>
<organism evidence="3 4">
    <name type="scientific">Actinopolymorpha pittospori</name>
    <dbReference type="NCBI Taxonomy" id="648752"/>
    <lineage>
        <taxon>Bacteria</taxon>
        <taxon>Bacillati</taxon>
        <taxon>Actinomycetota</taxon>
        <taxon>Actinomycetes</taxon>
        <taxon>Propionibacteriales</taxon>
        <taxon>Actinopolymorphaceae</taxon>
        <taxon>Actinopolymorpha</taxon>
    </lineage>
</organism>
<protein>
    <submittedName>
        <fullName evidence="3">RNA-binding Zn ribbon-like protein</fullName>
    </submittedName>
</protein>
<evidence type="ECO:0000313" key="3">
    <source>
        <dbReference type="EMBL" id="MBE1611228.1"/>
    </source>
</evidence>
<keyword evidence="4" id="KW-1185">Reference proteome</keyword>
<dbReference type="PANTHER" id="PTHR35525">
    <property type="entry name" value="BLL6575 PROTEIN"/>
    <property type="match status" value="1"/>
</dbReference>
<dbReference type="PANTHER" id="PTHR35525:SF3">
    <property type="entry name" value="BLL6575 PROTEIN"/>
    <property type="match status" value="1"/>
</dbReference>
<proteinExistence type="predicted"/>
<reference evidence="3" key="1">
    <citation type="submission" date="2020-10" db="EMBL/GenBank/DDBJ databases">
        <title>Sequencing the genomes of 1000 actinobacteria strains.</title>
        <authorList>
            <person name="Klenk H.-P."/>
        </authorList>
    </citation>
    <scope>NUCLEOTIDE SEQUENCE</scope>
    <source>
        <strain evidence="3">DSM 45354</strain>
    </source>
</reference>
<feature type="region of interest" description="Disordered" evidence="1">
    <location>
        <begin position="177"/>
        <end position="207"/>
    </location>
</feature>
<comment type="caution">
    <text evidence="3">The sequence shown here is derived from an EMBL/GenBank/DDBJ whole genome shotgun (WGS) entry which is preliminary data.</text>
</comment>
<dbReference type="InterPro" id="IPR023286">
    <property type="entry name" value="ABATE_dom_sf"/>
</dbReference>
<dbReference type="RefSeq" id="WP_192754475.1">
    <property type="nucleotide sequence ID" value="NZ_BAABJL010000042.1"/>
</dbReference>
<dbReference type="SUPFAM" id="SSF160904">
    <property type="entry name" value="Jann2411-like"/>
    <property type="match status" value="1"/>
</dbReference>
<evidence type="ECO:0000313" key="4">
    <source>
        <dbReference type="Proteomes" id="UP000638648"/>
    </source>
</evidence>
<name>A0A927N592_9ACTN</name>
<dbReference type="Proteomes" id="UP000638648">
    <property type="component" value="Unassembled WGS sequence"/>
</dbReference>
<accession>A0A927N592</accession>
<dbReference type="EMBL" id="JADBEM010000001">
    <property type="protein sequence ID" value="MBE1611228.1"/>
    <property type="molecule type" value="Genomic_DNA"/>
</dbReference>
<dbReference type="InterPro" id="IPR010852">
    <property type="entry name" value="ABATE"/>
</dbReference>
<evidence type="ECO:0000259" key="2">
    <source>
        <dbReference type="Pfam" id="PF11706"/>
    </source>
</evidence>
<dbReference type="Pfam" id="PF11706">
    <property type="entry name" value="zf-CGNR"/>
    <property type="match status" value="1"/>
</dbReference>
<dbReference type="Gene3D" id="1.10.3300.10">
    <property type="entry name" value="Jann2411-like domain"/>
    <property type="match status" value="1"/>
</dbReference>
<sequence length="207" mass="22165">MTATNAGGGTPPVAELLCAFANTYDVDAGEDDPEKLPDAPALTAWLRARELLQEPVSASEADLALARDLRTGIRQAMIQHHDGDLAAPLPNLDRVAAQLPLRVAFEGTIPHLVPAGTGVAGALARILVAVATAQADGSWIRLKLCAAQDCLWAFYDTSKNRSRQWCSMGICGNRRKTRAYRARQRSASRRPGGPVRATRPGSGSREE</sequence>
<dbReference type="AlphaFoldDB" id="A0A927N592"/>
<gene>
    <name evidence="3" type="ORF">HEB94_008076</name>
</gene>
<feature type="domain" description="Zinc finger CGNR" evidence="2">
    <location>
        <begin position="141"/>
        <end position="184"/>
    </location>
</feature>